<evidence type="ECO:0000259" key="1">
    <source>
        <dbReference type="Pfam" id="PF13091"/>
    </source>
</evidence>
<keyword evidence="3" id="KW-1185">Reference proteome</keyword>
<dbReference type="InterPro" id="IPR025202">
    <property type="entry name" value="PLD-like_dom"/>
</dbReference>
<sequence length="469" mass="52846">MKKSLLTFAALPLSLYAFGLFRTLRRKTPAGTSFRGPARLDHEAAFLYDVTYQNGDKREEQIFPAILNVVAEAESFLLLDMFLFHDAKESKFPPRAEVLTDQLIQRKREVPQLQVAVITDRVNTVYGGAPAKHFQRLEHAGIPVIFTETDQLRDSNPLYAPFWRGIFSRINRKEGGSLINPINPKEAKVPLRSYLELVTFKANHRKTIASEKEAIVASANPHNESAWHSNVAVKFSGTMIEDLLRSEQPILHWSPRPLPAFTNKRTAVKNEEGDVKARILTESRIKEAVLKAVQAAQAAQGEDILWIASFYVSERTLMAELKAAAARGVDVRLILDDNEEAFGRKKGGIPNRPAAEELAKAGVNIRWYQTGVEQFHTKLLFRESEETAQLILGSANFTRRNLNDFNLETNVAFEGSPAAPVFQDASAYLERLWENKDETFTCASTDQLSKRRLKQSAYQLQERSGLSTF</sequence>
<dbReference type="PANTHER" id="PTHR21248">
    <property type="entry name" value="CARDIOLIPIN SYNTHASE"/>
    <property type="match status" value="1"/>
</dbReference>
<reference evidence="2 3" key="1">
    <citation type="submission" date="2018-03" db="EMBL/GenBank/DDBJ databases">
        <title>Genomic Encyclopedia of Type Strains, Phase III (KMG-III): the genomes of soil and plant-associated and newly described type strains.</title>
        <authorList>
            <person name="Whitman W."/>
        </authorList>
    </citation>
    <scope>NUCLEOTIDE SEQUENCE [LARGE SCALE GENOMIC DNA]</scope>
    <source>
        <strain evidence="2 3">CGMCC 1.07653</strain>
    </source>
</reference>
<dbReference type="Gene3D" id="3.30.870.10">
    <property type="entry name" value="Endonuclease Chain A"/>
    <property type="match status" value="2"/>
</dbReference>
<dbReference type="GO" id="GO:0006793">
    <property type="term" value="P:phosphorus metabolic process"/>
    <property type="evidence" value="ECO:0007669"/>
    <property type="project" value="UniProtKB-ARBA"/>
</dbReference>
<dbReference type="SUPFAM" id="SSF56024">
    <property type="entry name" value="Phospholipase D/nuclease"/>
    <property type="match status" value="2"/>
</dbReference>
<dbReference type="Pfam" id="PF13091">
    <property type="entry name" value="PLDc_2"/>
    <property type="match status" value="1"/>
</dbReference>
<dbReference type="AlphaFoldDB" id="A0A2P8HG50"/>
<protein>
    <submittedName>
        <fullName evidence="2">Phosphatidylserine/phosphatidylglycerophosphate/ cardiolipin synthase-like enzyme</fullName>
    </submittedName>
</protein>
<name>A0A2P8HG50_9BACI</name>
<feature type="domain" description="Phospholipase D-like" evidence="1">
    <location>
        <begin position="300"/>
        <end position="433"/>
    </location>
</feature>
<dbReference type="RefSeq" id="WP_181315328.1">
    <property type="nucleotide sequence ID" value="NZ_PYAV01000007.1"/>
</dbReference>
<dbReference type="EMBL" id="PYAV01000007">
    <property type="protein sequence ID" value="PSL45202.1"/>
    <property type="molecule type" value="Genomic_DNA"/>
</dbReference>
<proteinExistence type="predicted"/>
<comment type="caution">
    <text evidence="2">The sequence shown here is derived from an EMBL/GenBank/DDBJ whole genome shotgun (WGS) entry which is preliminary data.</text>
</comment>
<accession>A0A2P8HG50</accession>
<gene>
    <name evidence="2" type="ORF">B0H94_107207</name>
</gene>
<evidence type="ECO:0000313" key="3">
    <source>
        <dbReference type="Proteomes" id="UP000242310"/>
    </source>
</evidence>
<organism evidence="2 3">
    <name type="scientific">Salsuginibacillus halophilus</name>
    <dbReference type="NCBI Taxonomy" id="517424"/>
    <lineage>
        <taxon>Bacteria</taxon>
        <taxon>Bacillati</taxon>
        <taxon>Bacillota</taxon>
        <taxon>Bacilli</taxon>
        <taxon>Bacillales</taxon>
        <taxon>Bacillaceae</taxon>
        <taxon>Salsuginibacillus</taxon>
    </lineage>
</organism>
<dbReference type="PANTHER" id="PTHR21248:SF22">
    <property type="entry name" value="PHOSPHOLIPASE D"/>
    <property type="match status" value="1"/>
</dbReference>
<evidence type="ECO:0000313" key="2">
    <source>
        <dbReference type="EMBL" id="PSL45202.1"/>
    </source>
</evidence>
<dbReference type="Proteomes" id="UP000242310">
    <property type="component" value="Unassembled WGS sequence"/>
</dbReference>